<keyword evidence="2" id="KW-1185">Reference proteome</keyword>
<protein>
    <submittedName>
        <fullName evidence="1">Uncharacterized protein</fullName>
    </submittedName>
</protein>
<dbReference type="Proteomes" id="UP000234744">
    <property type="component" value="Unassembled WGS sequence"/>
</dbReference>
<sequence>MVDDGRREGIVGGLFWPYRRQASSHRWPTAFKANGVPVGAGLPAMRPLQRVSPAGGARQLYSASL</sequence>
<accession>A0ABX4U7N4</accession>
<gene>
    <name evidence="1" type="ORF">CXG47_06330</name>
</gene>
<evidence type="ECO:0000313" key="1">
    <source>
        <dbReference type="EMBL" id="PLV15450.1"/>
    </source>
</evidence>
<evidence type="ECO:0000313" key="2">
    <source>
        <dbReference type="Proteomes" id="UP000234744"/>
    </source>
</evidence>
<organism evidence="1 2">
    <name type="scientific">Pseudomonas plecoglossicida</name>
    <dbReference type="NCBI Taxonomy" id="70775"/>
    <lineage>
        <taxon>Bacteria</taxon>
        <taxon>Pseudomonadati</taxon>
        <taxon>Pseudomonadota</taxon>
        <taxon>Gammaproteobacteria</taxon>
        <taxon>Pseudomonadales</taxon>
        <taxon>Pseudomonadaceae</taxon>
        <taxon>Pseudomonas</taxon>
    </lineage>
</organism>
<name>A0ABX4U7N4_PSEDL</name>
<proteinExistence type="predicted"/>
<comment type="caution">
    <text evidence="1">The sequence shown here is derived from an EMBL/GenBank/DDBJ whole genome shotgun (WGS) entry which is preliminary data.</text>
</comment>
<reference evidence="1 2" key="1">
    <citation type="submission" date="2017-12" db="EMBL/GenBank/DDBJ databases">
        <title>Detection of the carbapenemase gene blaVIM-5 in members of the Pseudomonas putida group isolated from polluted Nigerian wetlands.</title>
        <authorList>
            <person name="Adelowo O."/>
            <person name="Vollmers J."/>
            <person name="Maeusezahl I."/>
            <person name="Kaster A.-K."/>
            <person name="Mueller J.A."/>
        </authorList>
    </citation>
    <scope>NUCLEOTIDE SEQUENCE [LARGE SCALE GENOMIC DNA]</scope>
    <source>
        <strain evidence="1 2">MR69</strain>
    </source>
</reference>
<dbReference type="EMBL" id="PJCJ01000003">
    <property type="protein sequence ID" value="PLV15450.1"/>
    <property type="molecule type" value="Genomic_DNA"/>
</dbReference>